<evidence type="ECO:0000256" key="2">
    <source>
        <dbReference type="ARBA" id="ARBA00022448"/>
    </source>
</evidence>
<dbReference type="PIRSF" id="PIRSF006351">
    <property type="entry name" value="PTS_EIIC-Cellobiose"/>
    <property type="match status" value="1"/>
</dbReference>
<keyword evidence="12" id="KW-1185">Reference proteome</keyword>
<dbReference type="Pfam" id="PF02378">
    <property type="entry name" value="PTS_EIIC"/>
    <property type="match status" value="1"/>
</dbReference>
<organism evidence="11 12">
    <name type="scientific">Streptococcus merionis</name>
    <dbReference type="NCBI Taxonomy" id="400065"/>
    <lineage>
        <taxon>Bacteria</taxon>
        <taxon>Bacillati</taxon>
        <taxon>Bacillota</taxon>
        <taxon>Bacilli</taxon>
        <taxon>Lactobacillales</taxon>
        <taxon>Streptococcaceae</taxon>
        <taxon>Streptococcus</taxon>
    </lineage>
</organism>
<evidence type="ECO:0000259" key="10">
    <source>
        <dbReference type="PROSITE" id="PS51105"/>
    </source>
</evidence>
<name>A0A239SY42_9STRE</name>
<sequence>MGFFDKYSEVVGDIAVAIDDNKYLAAIKNTFTIYMPFVIVGSFSTLFKVLLSSTTTGLAQFSGFGWLVSLEPAFNAMNYATMNIMSLAIPVILGAMLARQNKVNELFAAIVALSSYVAVVPQSIKATVDGAEAVLAALPVASTNASGLFIGMVVAIISVEIFSKLSKIEKLQIQMPPSVPAGITKSFNVMLPIFIVIVTFSLLGTIFYNLTGTYINEFIYKILQGPLETIAQTPAGIIILIVISQLFWLVGIHGGLIITPIRNPLLIAALAANIEAFTASNAPQNPVTLGFWNVFVATGGAGYTLSLIIALLFFSKKDDSREIAKISFAPGIFGISEPIVFGLPLVLNPIYAIPFVFVSAINSGVALLFFQMGFLTPNTIDIPFGLPLFLNAFIGYGWQGAVVQALLIALGVIMYAPFVLSANRMKEE</sequence>
<evidence type="ECO:0000256" key="1">
    <source>
        <dbReference type="ARBA" id="ARBA00004651"/>
    </source>
</evidence>
<dbReference type="KEGG" id="smen:SAMEA4412692_1609"/>
<dbReference type="Proteomes" id="UP000215185">
    <property type="component" value="Chromosome 1"/>
</dbReference>
<keyword evidence="6 9" id="KW-1133">Transmembrane helix</keyword>
<evidence type="ECO:0000256" key="4">
    <source>
        <dbReference type="ARBA" id="ARBA00022597"/>
    </source>
</evidence>
<keyword evidence="4 8" id="KW-0762">Sugar transport</keyword>
<dbReference type="GO" id="GO:0008982">
    <property type="term" value="F:protein-N(PI)-phosphohistidine-sugar phosphotransferase activity"/>
    <property type="evidence" value="ECO:0007669"/>
    <property type="project" value="UniProtKB-UniRule"/>
</dbReference>
<feature type="transmembrane region" description="Helical" evidence="9">
    <location>
        <begin position="230"/>
        <end position="252"/>
    </location>
</feature>
<evidence type="ECO:0000313" key="12">
    <source>
        <dbReference type="Proteomes" id="UP000215185"/>
    </source>
</evidence>
<dbReference type="STRING" id="1123308.GCA_000380085_01119"/>
<proteinExistence type="predicted"/>
<dbReference type="InterPro" id="IPR051088">
    <property type="entry name" value="PTS_Sugar-EIIC/EIIB"/>
</dbReference>
<evidence type="ECO:0000256" key="9">
    <source>
        <dbReference type="SAM" id="Phobius"/>
    </source>
</evidence>
<feature type="transmembrane region" description="Helical" evidence="9">
    <location>
        <begin position="289"/>
        <end position="314"/>
    </location>
</feature>
<dbReference type="PROSITE" id="PS51105">
    <property type="entry name" value="PTS_EIIC_TYPE_3"/>
    <property type="match status" value="1"/>
</dbReference>
<accession>A0A239SY42</accession>
<dbReference type="GO" id="GO:0009401">
    <property type="term" value="P:phosphoenolpyruvate-dependent sugar phosphotransferase system"/>
    <property type="evidence" value="ECO:0007669"/>
    <property type="project" value="InterPro"/>
</dbReference>
<dbReference type="GO" id="GO:0005886">
    <property type="term" value="C:plasma membrane"/>
    <property type="evidence" value="ECO:0007669"/>
    <property type="project" value="UniProtKB-SubCell"/>
</dbReference>
<evidence type="ECO:0000256" key="7">
    <source>
        <dbReference type="ARBA" id="ARBA00023136"/>
    </source>
</evidence>
<evidence type="ECO:0000256" key="8">
    <source>
        <dbReference type="PIRNR" id="PIRNR006351"/>
    </source>
</evidence>
<dbReference type="InterPro" id="IPR003352">
    <property type="entry name" value="PTS_EIIC"/>
</dbReference>
<feature type="transmembrane region" description="Helical" evidence="9">
    <location>
        <begin position="405"/>
        <end position="422"/>
    </location>
</feature>
<feature type="transmembrane region" description="Helical" evidence="9">
    <location>
        <begin position="187"/>
        <end position="210"/>
    </location>
</feature>
<evidence type="ECO:0000256" key="6">
    <source>
        <dbReference type="ARBA" id="ARBA00022989"/>
    </source>
</evidence>
<evidence type="ECO:0000256" key="5">
    <source>
        <dbReference type="ARBA" id="ARBA00022692"/>
    </source>
</evidence>
<protein>
    <recommendedName>
        <fullName evidence="8">Permease IIC component</fullName>
    </recommendedName>
</protein>
<evidence type="ECO:0000256" key="3">
    <source>
        <dbReference type="ARBA" id="ARBA00022475"/>
    </source>
</evidence>
<dbReference type="EMBL" id="LT906439">
    <property type="protein sequence ID" value="SNU89748.1"/>
    <property type="molecule type" value="Genomic_DNA"/>
</dbReference>
<dbReference type="AlphaFoldDB" id="A0A239SY42"/>
<keyword evidence="2 8" id="KW-0813">Transport</keyword>
<feature type="transmembrane region" description="Helical" evidence="9">
    <location>
        <begin position="144"/>
        <end position="166"/>
    </location>
</feature>
<keyword evidence="5 9" id="KW-0812">Transmembrane</keyword>
<dbReference type="NCBIfam" id="TIGR00410">
    <property type="entry name" value="lacE"/>
    <property type="match status" value="1"/>
</dbReference>
<gene>
    <name evidence="11" type="primary">gmuC_3</name>
    <name evidence="11" type="ORF">SAMEA4412692_01609</name>
</gene>
<keyword evidence="3 8" id="KW-1003">Cell membrane</keyword>
<feature type="transmembrane region" description="Helical" evidence="9">
    <location>
        <begin position="105"/>
        <end position="124"/>
    </location>
</feature>
<feature type="transmembrane region" description="Helical" evidence="9">
    <location>
        <begin position="351"/>
        <end position="370"/>
    </location>
</feature>
<feature type="domain" description="PTS EIIC type-3" evidence="10">
    <location>
        <begin position="7"/>
        <end position="418"/>
    </location>
</feature>
<dbReference type="InterPro" id="IPR004501">
    <property type="entry name" value="PTS_EIIC_3"/>
</dbReference>
<dbReference type="PANTHER" id="PTHR33989:SF4">
    <property type="entry name" value="PTS SYSTEM N,N'-DIACETYLCHITOBIOSE-SPECIFIC EIIC COMPONENT"/>
    <property type="match status" value="1"/>
</dbReference>
<feature type="transmembrane region" description="Helical" evidence="9">
    <location>
        <begin position="76"/>
        <end position="98"/>
    </location>
</feature>
<dbReference type="RefSeq" id="WP_018373690.1">
    <property type="nucleotide sequence ID" value="NZ_LT906439.1"/>
</dbReference>
<comment type="subcellular location">
    <subcellularLocation>
        <location evidence="1">Cell membrane</location>
        <topology evidence="1">Multi-pass membrane protein</topology>
    </subcellularLocation>
</comment>
<dbReference type="OrthoDB" id="1550290at2"/>
<dbReference type="PANTHER" id="PTHR33989">
    <property type="match status" value="1"/>
</dbReference>
<feature type="transmembrane region" description="Helical" evidence="9">
    <location>
        <begin position="326"/>
        <end position="345"/>
    </location>
</feature>
<reference evidence="11 12" key="1">
    <citation type="submission" date="2017-06" db="EMBL/GenBank/DDBJ databases">
        <authorList>
            <consortium name="Pathogen Informatics"/>
        </authorList>
    </citation>
    <scope>NUCLEOTIDE SEQUENCE [LARGE SCALE GENOMIC DNA]</scope>
    <source>
        <strain evidence="11 12">NCTC13788</strain>
    </source>
</reference>
<feature type="transmembrane region" description="Helical" evidence="9">
    <location>
        <begin position="31"/>
        <end position="51"/>
    </location>
</feature>
<comment type="function">
    <text evidence="8">The phosphoenolpyruvate-dependent sugar phosphotransferase system (PTS), a major carbohydrate active -transport system, catalyzes the phosphorylation of incoming sugar substrates concomitant with their translocation across the cell membrane.</text>
</comment>
<evidence type="ECO:0000313" key="11">
    <source>
        <dbReference type="EMBL" id="SNU89748.1"/>
    </source>
</evidence>
<dbReference type="InterPro" id="IPR004796">
    <property type="entry name" value="PTS_IIC_cello"/>
</dbReference>
<dbReference type="eggNOG" id="COG1455">
    <property type="taxonomic scope" value="Bacteria"/>
</dbReference>
<keyword evidence="7 8" id="KW-0472">Membrane</keyword>